<dbReference type="Proteomes" id="UP000242791">
    <property type="component" value="Unassembled WGS sequence"/>
</dbReference>
<organism evidence="2 3">
    <name type="scientific">Blastomyces percursus</name>
    <dbReference type="NCBI Taxonomy" id="1658174"/>
    <lineage>
        <taxon>Eukaryota</taxon>
        <taxon>Fungi</taxon>
        <taxon>Dikarya</taxon>
        <taxon>Ascomycota</taxon>
        <taxon>Pezizomycotina</taxon>
        <taxon>Eurotiomycetes</taxon>
        <taxon>Eurotiomycetidae</taxon>
        <taxon>Onygenales</taxon>
        <taxon>Ajellomycetaceae</taxon>
        <taxon>Blastomyces</taxon>
    </lineage>
</organism>
<evidence type="ECO:0000256" key="1">
    <source>
        <dbReference type="SAM" id="MobiDB-lite"/>
    </source>
</evidence>
<dbReference type="AlphaFoldDB" id="A0A1J9R7Z2"/>
<sequence length="404" mass="43508">MPHKLQATNKRKATGEEEGQQDENGHQRPRKWLERTSRASDINYDLREYYRAPTCTPPAQRAVSPTLTWESCFECIQELCRNPRVMKCRQGLGNSKCRHCDATQKACLKIPQTLTSRLAKIQKIASSIIARPSALGWSDEVSRRAKRLREEYTIFREEMESYIAGADMAISSRASHNVSGVSGSRTAVGGLANARDSTPTAINGGAGNIKTPDKWPVIATLSSPFREIKMESSFGSSPLFKRSVTAKMLTTSHNVAGKAAATSSPPFFASLTTKGDGSNDDGDGDELKLPAPTPSPPELSQNPASAAKMENQFRAATAEANTVGGSIKAEAEDNAMGGDIQAASTNLNTVPFNLGGELLTVLGSIEGNLARIADALEVKNRRGMARDGDCGIGGEMIANRAYWE</sequence>
<proteinExistence type="predicted"/>
<accession>A0A1J9R7Z2</accession>
<dbReference type="EMBL" id="LGTZ01000005">
    <property type="protein sequence ID" value="OJD28499.1"/>
    <property type="molecule type" value="Genomic_DNA"/>
</dbReference>
<protein>
    <submittedName>
        <fullName evidence="2">Uncharacterized protein</fullName>
    </submittedName>
</protein>
<name>A0A1J9R7Z2_9EURO</name>
<feature type="compositionally biased region" description="Low complexity" evidence="1">
    <location>
        <begin position="259"/>
        <end position="270"/>
    </location>
</feature>
<feature type="compositionally biased region" description="Basic and acidic residues" evidence="1">
    <location>
        <begin position="23"/>
        <end position="36"/>
    </location>
</feature>
<gene>
    <name evidence="2" type="ORF">ACJ73_00098</name>
</gene>
<feature type="region of interest" description="Disordered" evidence="1">
    <location>
        <begin position="257"/>
        <end position="306"/>
    </location>
</feature>
<dbReference type="OrthoDB" id="4187501at2759"/>
<dbReference type="VEuPathDB" id="FungiDB:ACJ73_00098"/>
<evidence type="ECO:0000313" key="2">
    <source>
        <dbReference type="EMBL" id="OJD28499.1"/>
    </source>
</evidence>
<reference evidence="2 3" key="1">
    <citation type="submission" date="2015-08" db="EMBL/GenBank/DDBJ databases">
        <title>Emmonsia species relationships and genome sequence.</title>
        <authorList>
            <person name="Cuomo C.A."/>
            <person name="Schwartz I.S."/>
            <person name="Kenyon C."/>
            <person name="De Hoog G.S."/>
            <person name="Govender N.P."/>
            <person name="Botha A."/>
            <person name="Moreno L."/>
            <person name="De Vries M."/>
            <person name="Munoz J.F."/>
            <person name="Stielow J.B."/>
        </authorList>
    </citation>
    <scope>NUCLEOTIDE SEQUENCE [LARGE SCALE GENOMIC DNA]</scope>
    <source>
        <strain evidence="2 3">EI222</strain>
    </source>
</reference>
<comment type="caution">
    <text evidence="2">The sequence shown here is derived from an EMBL/GenBank/DDBJ whole genome shotgun (WGS) entry which is preliminary data.</text>
</comment>
<keyword evidence="3" id="KW-1185">Reference proteome</keyword>
<feature type="region of interest" description="Disordered" evidence="1">
    <location>
        <begin position="1"/>
        <end position="36"/>
    </location>
</feature>
<evidence type="ECO:0000313" key="3">
    <source>
        <dbReference type="Proteomes" id="UP000242791"/>
    </source>
</evidence>